<feature type="region of interest" description="Disordered" evidence="5">
    <location>
        <begin position="91"/>
        <end position="110"/>
    </location>
</feature>
<keyword evidence="3" id="KW-0863">Zinc-finger</keyword>
<keyword evidence="2" id="KW-0479">Metal-binding</keyword>
<feature type="region of interest" description="Disordered" evidence="5">
    <location>
        <begin position="287"/>
        <end position="306"/>
    </location>
</feature>
<feature type="compositionally biased region" description="Basic and acidic residues" evidence="5">
    <location>
        <begin position="351"/>
        <end position="366"/>
    </location>
</feature>
<dbReference type="GO" id="GO:0008270">
    <property type="term" value="F:zinc ion binding"/>
    <property type="evidence" value="ECO:0007669"/>
    <property type="project" value="UniProtKB-KW"/>
</dbReference>
<gene>
    <name evidence="7" type="ORF">NP493_272g03000</name>
</gene>
<evidence type="ECO:0000256" key="2">
    <source>
        <dbReference type="ARBA" id="ARBA00022723"/>
    </source>
</evidence>
<protein>
    <recommendedName>
        <fullName evidence="6">PHD-type domain-containing protein</fullName>
    </recommendedName>
</protein>
<feature type="compositionally biased region" description="Basic residues" evidence="5">
    <location>
        <begin position="389"/>
        <end position="403"/>
    </location>
</feature>
<dbReference type="GO" id="GO:0006357">
    <property type="term" value="P:regulation of transcription by RNA polymerase II"/>
    <property type="evidence" value="ECO:0007669"/>
    <property type="project" value="TreeGrafter"/>
</dbReference>
<evidence type="ECO:0000259" key="6">
    <source>
        <dbReference type="PROSITE" id="PS51805"/>
    </source>
</evidence>
<dbReference type="Pfam" id="PF13771">
    <property type="entry name" value="zf-HC5HC2H"/>
    <property type="match status" value="1"/>
</dbReference>
<dbReference type="InterPro" id="IPR052440">
    <property type="entry name" value="Trans_Reg/Chrom_Remod"/>
</dbReference>
<name>A0AAD9NXH6_RIDPI</name>
<dbReference type="EMBL" id="JAODUO010000272">
    <property type="protein sequence ID" value="KAK2184301.1"/>
    <property type="molecule type" value="Genomic_DNA"/>
</dbReference>
<dbReference type="InterPro" id="IPR013083">
    <property type="entry name" value="Znf_RING/FYVE/PHD"/>
</dbReference>
<evidence type="ECO:0000256" key="5">
    <source>
        <dbReference type="SAM" id="MobiDB-lite"/>
    </source>
</evidence>
<keyword evidence="8" id="KW-1185">Reference proteome</keyword>
<accession>A0AAD9NXH6</accession>
<keyword evidence="4" id="KW-0862">Zinc</keyword>
<dbReference type="PROSITE" id="PS51805">
    <property type="entry name" value="EPHD"/>
    <property type="match status" value="1"/>
</dbReference>
<dbReference type="InterPro" id="IPR034732">
    <property type="entry name" value="EPHD"/>
</dbReference>
<feature type="region of interest" description="Disordered" evidence="5">
    <location>
        <begin position="175"/>
        <end position="225"/>
    </location>
</feature>
<feature type="compositionally biased region" description="Basic and acidic residues" evidence="5">
    <location>
        <begin position="100"/>
        <end position="110"/>
    </location>
</feature>
<keyword evidence="1" id="KW-0597">Phosphoprotein</keyword>
<feature type="region of interest" description="Disordered" evidence="5">
    <location>
        <begin position="344"/>
        <end position="445"/>
    </location>
</feature>
<evidence type="ECO:0000313" key="7">
    <source>
        <dbReference type="EMBL" id="KAK2184301.1"/>
    </source>
</evidence>
<comment type="caution">
    <text evidence="7">The sequence shown here is derived from an EMBL/GenBank/DDBJ whole genome shotgun (WGS) entry which is preliminary data.</text>
</comment>
<evidence type="ECO:0000256" key="1">
    <source>
        <dbReference type="ARBA" id="ARBA00022553"/>
    </source>
</evidence>
<evidence type="ECO:0000256" key="3">
    <source>
        <dbReference type="ARBA" id="ARBA00022771"/>
    </source>
</evidence>
<dbReference type="Gene3D" id="3.30.40.10">
    <property type="entry name" value="Zinc/RING finger domain, C3HC4 (zinc finger)"/>
    <property type="match status" value="1"/>
</dbReference>
<organism evidence="7 8">
    <name type="scientific">Ridgeia piscesae</name>
    <name type="common">Tubeworm</name>
    <dbReference type="NCBI Taxonomy" id="27915"/>
    <lineage>
        <taxon>Eukaryota</taxon>
        <taxon>Metazoa</taxon>
        <taxon>Spiralia</taxon>
        <taxon>Lophotrochozoa</taxon>
        <taxon>Annelida</taxon>
        <taxon>Polychaeta</taxon>
        <taxon>Sedentaria</taxon>
        <taxon>Canalipalpata</taxon>
        <taxon>Sabellida</taxon>
        <taxon>Siboglinidae</taxon>
        <taxon>Ridgeia</taxon>
    </lineage>
</organism>
<proteinExistence type="predicted"/>
<evidence type="ECO:0000313" key="8">
    <source>
        <dbReference type="Proteomes" id="UP001209878"/>
    </source>
</evidence>
<dbReference type="PANTHER" id="PTHR14955">
    <property type="entry name" value="RETINOIC ACID INDUCED 1/TRANSCRIPTION FACTOR 20"/>
    <property type="match status" value="1"/>
</dbReference>
<dbReference type="AlphaFoldDB" id="A0AAD9NXH6"/>
<reference evidence="7" key="1">
    <citation type="journal article" date="2023" name="Mol. Biol. Evol.">
        <title>Third-Generation Sequencing Reveals the Adaptive Role of the Epigenome in Three Deep-Sea Polychaetes.</title>
        <authorList>
            <person name="Perez M."/>
            <person name="Aroh O."/>
            <person name="Sun Y."/>
            <person name="Lan Y."/>
            <person name="Juniper S.K."/>
            <person name="Young C.R."/>
            <person name="Angers B."/>
            <person name="Qian P.Y."/>
        </authorList>
    </citation>
    <scope>NUCLEOTIDE SEQUENCE</scope>
    <source>
        <strain evidence="7">R07B-5</strain>
    </source>
</reference>
<feature type="domain" description="PHD-type" evidence="6">
    <location>
        <begin position="542"/>
        <end position="642"/>
    </location>
</feature>
<evidence type="ECO:0000256" key="4">
    <source>
        <dbReference type="ARBA" id="ARBA00022833"/>
    </source>
</evidence>
<sequence length="656" mass="72560">MHSDEKLLLLDEKLLLSNEKLLPSDETSSSNDCIAEADCGEPMKMSVESLQASGRGKRKRVPNRFFNFDGQVIWWEMPAALKRKRMLKGDADNTSCKTVNHKEPRTTKTAETSVDRLRQQKADIVDQLLQSQSGSKRTKNGVLKALSAVDSLSLDDELPLSVLCKKKPVATVLPLTSVQSDRSPRKCLRQKQQHQSDEKVTRDDPPTRQRQADEKHMTQDEPPSCIDIVTLVSEEPPEHDDGQMDGSEKEVEEMEVEEVEEEEYVLCPDTCQTLDLFVPDALDAGSEDKRSEMEVIDCDSDSERPDIDPLLDDTAAFSDDTVSPSHPLTLLTGKSTDAIYIISSSEDEREPTDTDTHATDGLRSLHDTGVTYQKGEMVTPRDNPTQRSRGAKPRGARKKTKRKSGFDYDDDSADERLKNHLTKAFNGSQSGKGSKTTSKDRGSSGGLAGPYVRLIGCKETPMSCEVVSLANDDMDKTSKPHTGKSHQGHKHAVNLSFKLIDSEPFTCVFCGKGSCYHDLSDLFGPYHPEGASDDLTARRRASRESVLRVGSVGEDALPQEMWLHEDCAVWASGVYLVGHKLHGLDDAVSAAQQTMCSACKCPGATLGCYSKGCSLKYHYLCALDKECHLDEENFSMLCPRHKDRKVKLVGQSNTVT</sequence>
<dbReference type="Proteomes" id="UP001209878">
    <property type="component" value="Unassembled WGS sequence"/>
</dbReference>
<dbReference type="PANTHER" id="PTHR14955:SF4">
    <property type="entry name" value="PHD-TYPE DOMAIN-CONTAINING PROTEIN"/>
    <property type="match status" value="1"/>
</dbReference>
<feature type="compositionally biased region" description="Basic and acidic residues" evidence="5">
    <location>
        <begin position="194"/>
        <end position="219"/>
    </location>
</feature>
<dbReference type="GO" id="GO:0005634">
    <property type="term" value="C:nucleus"/>
    <property type="evidence" value="ECO:0007669"/>
    <property type="project" value="TreeGrafter"/>
</dbReference>
<feature type="compositionally biased region" description="Low complexity" evidence="5">
    <location>
        <begin position="427"/>
        <end position="436"/>
    </location>
</feature>
<dbReference type="CDD" id="cd15668">
    <property type="entry name" value="ePHD_RAI1_like"/>
    <property type="match status" value="1"/>
</dbReference>